<dbReference type="GO" id="GO:0031564">
    <property type="term" value="P:transcription antitermination"/>
    <property type="evidence" value="ECO:0007669"/>
    <property type="project" value="UniProtKB-KW"/>
</dbReference>
<proteinExistence type="predicted"/>
<dbReference type="CDD" id="cd09892">
    <property type="entry name" value="NGN_SP_RfaH"/>
    <property type="match status" value="1"/>
</dbReference>
<protein>
    <submittedName>
        <fullName evidence="5">Transcriptional activator RfaH</fullName>
    </submittedName>
</protein>
<keyword evidence="3" id="KW-0804">Transcription</keyword>
<evidence type="ECO:0000256" key="1">
    <source>
        <dbReference type="ARBA" id="ARBA00022814"/>
    </source>
</evidence>
<dbReference type="CDD" id="cd06091">
    <property type="entry name" value="KOW_NusG"/>
    <property type="match status" value="1"/>
</dbReference>
<keyword evidence="6" id="KW-1185">Reference proteome</keyword>
<dbReference type="InterPro" id="IPR008991">
    <property type="entry name" value="Translation_prot_SH3-like_sf"/>
</dbReference>
<dbReference type="Pfam" id="PF02357">
    <property type="entry name" value="NusG"/>
    <property type="match status" value="1"/>
</dbReference>
<dbReference type="PANTHER" id="PTHR30265">
    <property type="entry name" value="RHO-INTERACTING TRANSCRIPTION TERMINATION FACTOR NUSG"/>
    <property type="match status" value="1"/>
</dbReference>
<dbReference type="SUPFAM" id="SSF82679">
    <property type="entry name" value="N-utilization substance G protein NusG, N-terminal domain"/>
    <property type="match status" value="1"/>
</dbReference>
<evidence type="ECO:0000256" key="3">
    <source>
        <dbReference type="ARBA" id="ARBA00023163"/>
    </source>
</evidence>
<evidence type="ECO:0000259" key="4">
    <source>
        <dbReference type="Pfam" id="PF02357"/>
    </source>
</evidence>
<dbReference type="InterPro" id="IPR043425">
    <property type="entry name" value="NusG-like"/>
</dbReference>
<reference evidence="5 6" key="1">
    <citation type="submission" date="2006-01" db="EMBL/GenBank/DDBJ databases">
        <authorList>
            <person name="Hagstrom A."/>
            <person name="Ferriera S."/>
            <person name="Johnson J."/>
            <person name="Kravitz S."/>
            <person name="Halpern A."/>
            <person name="Remington K."/>
            <person name="Beeson K."/>
            <person name="Tran B."/>
            <person name="Rogers Y.-H."/>
            <person name="Friedman R."/>
            <person name="Venter J.C."/>
        </authorList>
    </citation>
    <scope>NUCLEOTIDE SEQUENCE [LARGE SCALE GENOMIC DNA]</scope>
    <source>
        <strain evidence="5 6">SKA53</strain>
    </source>
</reference>
<accession>A3V684</accession>
<dbReference type="RefSeq" id="WP_007204946.1">
    <property type="nucleotide sequence ID" value="NZ_CH672414.1"/>
</dbReference>
<dbReference type="EMBL" id="AAMS01000005">
    <property type="protein sequence ID" value="EAQ06408.1"/>
    <property type="molecule type" value="Genomic_DNA"/>
</dbReference>
<dbReference type="InterPro" id="IPR006645">
    <property type="entry name" value="NGN-like_dom"/>
</dbReference>
<evidence type="ECO:0000313" key="5">
    <source>
        <dbReference type="EMBL" id="EAQ06408.1"/>
    </source>
</evidence>
<comment type="caution">
    <text evidence="5">The sequence shown here is derived from an EMBL/GenBank/DDBJ whole genome shotgun (WGS) entry which is preliminary data.</text>
</comment>
<dbReference type="HOGENOM" id="CLU_067287_5_0_5"/>
<evidence type="ECO:0000313" key="6">
    <source>
        <dbReference type="Proteomes" id="UP000004507"/>
    </source>
</evidence>
<dbReference type="InterPro" id="IPR036735">
    <property type="entry name" value="NGN_dom_sf"/>
</dbReference>
<dbReference type="AlphaFoldDB" id="A3V684"/>
<dbReference type="PANTHER" id="PTHR30265:SF7">
    <property type="entry name" value="TRANSCRIPTION ANTITERMINATION PROTEIN RFAH"/>
    <property type="match status" value="1"/>
</dbReference>
<dbReference type="eggNOG" id="COG0250">
    <property type="taxonomic scope" value="Bacteria"/>
</dbReference>
<organism evidence="5 6">
    <name type="scientific">Yoonia vestfoldensis SKA53</name>
    <dbReference type="NCBI Taxonomy" id="314232"/>
    <lineage>
        <taxon>Bacteria</taxon>
        <taxon>Pseudomonadati</taxon>
        <taxon>Pseudomonadota</taxon>
        <taxon>Alphaproteobacteria</taxon>
        <taxon>Rhodobacterales</taxon>
        <taxon>Paracoccaceae</taxon>
        <taxon>Yoonia</taxon>
    </lineage>
</organism>
<name>A3V684_9RHOB</name>
<feature type="domain" description="NusG-like N-terminal" evidence="4">
    <location>
        <begin position="9"/>
        <end position="101"/>
    </location>
</feature>
<dbReference type="Proteomes" id="UP000004507">
    <property type="component" value="Unassembled WGS sequence"/>
</dbReference>
<keyword evidence="2" id="KW-0805">Transcription regulation</keyword>
<gene>
    <name evidence="5" type="ORF">SKA53_04953</name>
</gene>
<dbReference type="SUPFAM" id="SSF50104">
    <property type="entry name" value="Translation proteins SH3-like domain"/>
    <property type="match status" value="1"/>
</dbReference>
<keyword evidence="1" id="KW-0889">Transcription antitermination</keyword>
<dbReference type="GO" id="GO:0005829">
    <property type="term" value="C:cytosol"/>
    <property type="evidence" value="ECO:0007669"/>
    <property type="project" value="TreeGrafter"/>
</dbReference>
<evidence type="ECO:0000256" key="2">
    <source>
        <dbReference type="ARBA" id="ARBA00023015"/>
    </source>
</evidence>
<dbReference type="Gene3D" id="3.30.70.940">
    <property type="entry name" value="NusG, N-terminal domain"/>
    <property type="match status" value="1"/>
</dbReference>
<dbReference type="GO" id="GO:0006354">
    <property type="term" value="P:DNA-templated transcription elongation"/>
    <property type="evidence" value="ECO:0007669"/>
    <property type="project" value="InterPro"/>
</dbReference>
<sequence>MTHPDDTAAWHIAQLRPNGLLMALRNLERQSVAHFAPTELRTERRGAKFVTRDVPAFPGYVFVQPSAASGGVRAVNSTRGITKLVTLGQGPAIVPAGLIAALRIRFAPPDITPAPQFDQGDWVRILDGPFAEFVAQVEATPAAERVYLLIDLMGRATRVAVDARSLKREVS</sequence>
<dbReference type="STRING" id="314232.SKA53_04953"/>